<dbReference type="AlphaFoldDB" id="A0A6J6B8P3"/>
<name>A0A6J6B8P3_9ZZZZ</name>
<organism evidence="8">
    <name type="scientific">freshwater metagenome</name>
    <dbReference type="NCBI Taxonomy" id="449393"/>
    <lineage>
        <taxon>unclassified sequences</taxon>
        <taxon>metagenomes</taxon>
        <taxon>ecological metagenomes</taxon>
    </lineage>
</organism>
<dbReference type="SUPFAM" id="SSF52540">
    <property type="entry name" value="P-loop containing nucleoside triphosphate hydrolases"/>
    <property type="match status" value="1"/>
</dbReference>
<protein>
    <recommendedName>
        <fullName evidence="2">guanylate kinase</fullName>
        <ecNumber evidence="2">2.7.4.8</ecNumber>
    </recommendedName>
</protein>
<keyword evidence="3" id="KW-0808">Transferase</keyword>
<comment type="similarity">
    <text evidence="1">Belongs to the guanylate kinase family.</text>
</comment>
<evidence type="ECO:0000256" key="1">
    <source>
        <dbReference type="ARBA" id="ARBA00005790"/>
    </source>
</evidence>
<dbReference type="InterPro" id="IPR017665">
    <property type="entry name" value="Guanylate_kinase"/>
</dbReference>
<dbReference type="GO" id="GO:0005524">
    <property type="term" value="F:ATP binding"/>
    <property type="evidence" value="ECO:0007669"/>
    <property type="project" value="UniProtKB-KW"/>
</dbReference>
<dbReference type="PROSITE" id="PS50052">
    <property type="entry name" value="GUANYLATE_KINASE_2"/>
    <property type="match status" value="1"/>
</dbReference>
<dbReference type="InterPro" id="IPR027417">
    <property type="entry name" value="P-loop_NTPase"/>
</dbReference>
<dbReference type="NCBIfam" id="TIGR03263">
    <property type="entry name" value="guanyl_kin"/>
    <property type="match status" value="1"/>
</dbReference>
<dbReference type="EC" id="2.7.4.8" evidence="2"/>
<keyword evidence="5" id="KW-0418">Kinase</keyword>
<dbReference type="InterPro" id="IPR008144">
    <property type="entry name" value="Guanylate_kin-like_dom"/>
</dbReference>
<dbReference type="GO" id="GO:0005829">
    <property type="term" value="C:cytosol"/>
    <property type="evidence" value="ECO:0007669"/>
    <property type="project" value="TreeGrafter"/>
</dbReference>
<dbReference type="Gene3D" id="3.40.50.300">
    <property type="entry name" value="P-loop containing nucleotide triphosphate hydrolases"/>
    <property type="match status" value="1"/>
</dbReference>
<dbReference type="GO" id="GO:0003676">
    <property type="term" value="F:nucleic acid binding"/>
    <property type="evidence" value="ECO:0007669"/>
    <property type="project" value="InterPro"/>
</dbReference>
<dbReference type="PANTHER" id="PTHR23117">
    <property type="entry name" value="GUANYLATE KINASE-RELATED"/>
    <property type="match status" value="1"/>
</dbReference>
<evidence type="ECO:0000313" key="9">
    <source>
        <dbReference type="EMBL" id="CAB4816776.1"/>
    </source>
</evidence>
<feature type="domain" description="Guanylate kinase-like" evidence="7">
    <location>
        <begin position="83"/>
        <end position="260"/>
    </location>
</feature>
<evidence type="ECO:0000256" key="2">
    <source>
        <dbReference type="ARBA" id="ARBA00012961"/>
    </source>
</evidence>
<dbReference type="Pfam" id="PF22525">
    <property type="entry name" value="H2TH_5"/>
    <property type="match status" value="1"/>
</dbReference>
<evidence type="ECO:0000256" key="3">
    <source>
        <dbReference type="ARBA" id="ARBA00022679"/>
    </source>
</evidence>
<sequence length="261" mass="28489">MSIKSGALDIAAVYELSQSEEAISKMRVAEMLESITGVGKIRALAIMERLNISPTRRIKGLGSHQLKNLLSEFSASAVRSKRGKLIVLSGPGGVGKSTVAAQLRATGDYWVSISATTRVPRINEVNGKDYFFIDDVEFEKRISASHFLEWAQFAGAKYGTPREGVERALLEGHNVLLEIEIEGAKQVKSHMPEAVLVFLSPPSWEDLVSRLEGRGTDTPERRTERLALAQQELAAAPSFDLVIVNTSVKEVVDQLVSLVSA</sequence>
<evidence type="ECO:0000313" key="8">
    <source>
        <dbReference type="EMBL" id="CAB4534739.1"/>
    </source>
</evidence>
<dbReference type="Gene3D" id="3.30.63.10">
    <property type="entry name" value="Guanylate Kinase phosphate binding domain"/>
    <property type="match status" value="1"/>
</dbReference>
<dbReference type="InterPro" id="IPR055201">
    <property type="entry name" value="IHF-like_H2TH"/>
</dbReference>
<dbReference type="Pfam" id="PF00625">
    <property type="entry name" value="Guanylate_kin"/>
    <property type="match status" value="1"/>
</dbReference>
<dbReference type="PROSITE" id="PS00856">
    <property type="entry name" value="GUANYLATE_KINASE_1"/>
    <property type="match status" value="1"/>
</dbReference>
<evidence type="ECO:0000256" key="5">
    <source>
        <dbReference type="ARBA" id="ARBA00022777"/>
    </source>
</evidence>
<dbReference type="CDD" id="cd00071">
    <property type="entry name" value="GMPK"/>
    <property type="match status" value="1"/>
</dbReference>
<dbReference type="GO" id="GO:0004385">
    <property type="term" value="F:GMP kinase activity"/>
    <property type="evidence" value="ECO:0007669"/>
    <property type="project" value="UniProtKB-EC"/>
</dbReference>
<keyword evidence="4" id="KW-0547">Nucleotide-binding</keyword>
<dbReference type="InterPro" id="IPR010979">
    <property type="entry name" value="Ribosomal_uS13-like_H2TH"/>
</dbReference>
<evidence type="ECO:0000256" key="4">
    <source>
        <dbReference type="ARBA" id="ARBA00022741"/>
    </source>
</evidence>
<gene>
    <name evidence="8" type="ORF">UFOPK1438_00137</name>
    <name evidence="9" type="ORF">UFOPK3166_00108</name>
</gene>
<dbReference type="EMBL" id="CAEZSM010000008">
    <property type="protein sequence ID" value="CAB4534739.1"/>
    <property type="molecule type" value="Genomic_DNA"/>
</dbReference>
<dbReference type="Gene3D" id="1.10.8.50">
    <property type="match status" value="1"/>
</dbReference>
<dbReference type="SUPFAM" id="SSF46946">
    <property type="entry name" value="S13-like H2TH domain"/>
    <property type="match status" value="1"/>
</dbReference>
<dbReference type="PANTHER" id="PTHR23117:SF13">
    <property type="entry name" value="GUANYLATE KINASE"/>
    <property type="match status" value="1"/>
</dbReference>
<dbReference type="InterPro" id="IPR020590">
    <property type="entry name" value="Guanylate_kinase_CS"/>
</dbReference>
<reference evidence="8" key="1">
    <citation type="submission" date="2020-05" db="EMBL/GenBank/DDBJ databases">
        <authorList>
            <person name="Chiriac C."/>
            <person name="Salcher M."/>
            <person name="Ghai R."/>
            <person name="Kavagutti S V."/>
        </authorList>
    </citation>
    <scope>NUCLEOTIDE SEQUENCE</scope>
</reference>
<evidence type="ECO:0000256" key="6">
    <source>
        <dbReference type="ARBA" id="ARBA00022840"/>
    </source>
</evidence>
<dbReference type="EMBL" id="CAFABD010000007">
    <property type="protein sequence ID" value="CAB4816776.1"/>
    <property type="molecule type" value="Genomic_DNA"/>
</dbReference>
<dbReference type="NCBIfam" id="NF041260">
    <property type="entry name" value="actino_IHF"/>
    <property type="match status" value="1"/>
</dbReference>
<dbReference type="SMART" id="SM00072">
    <property type="entry name" value="GuKc"/>
    <property type="match status" value="1"/>
</dbReference>
<dbReference type="InterPro" id="IPR047806">
    <property type="entry name" value="IHF_actinobact"/>
</dbReference>
<dbReference type="InterPro" id="IPR008145">
    <property type="entry name" value="GK/Ca_channel_bsu"/>
</dbReference>
<dbReference type="HAMAP" id="MF_00328">
    <property type="entry name" value="Guanylate_kinase"/>
    <property type="match status" value="1"/>
</dbReference>
<accession>A0A6J6B8P3</accession>
<proteinExistence type="inferred from homology"/>
<evidence type="ECO:0000259" key="7">
    <source>
        <dbReference type="PROSITE" id="PS50052"/>
    </source>
</evidence>
<keyword evidence="6" id="KW-0067">ATP-binding</keyword>
<dbReference type="FunFam" id="3.30.63.10:FF:000002">
    <property type="entry name" value="Guanylate kinase 1"/>
    <property type="match status" value="1"/>
</dbReference>